<dbReference type="PANTHER" id="PTHR36179:SF2">
    <property type="entry name" value="LUD DOMAIN-CONTAINING PROTEIN"/>
    <property type="match status" value="1"/>
</dbReference>
<gene>
    <name evidence="2" type="ordered locus">Clole_1888</name>
</gene>
<reference evidence="2 3" key="1">
    <citation type="journal article" date="2011" name="J. Bacteriol.">
        <title>Complete genome sequence of the cellulose-degrading bacterium Cellulosilyticum lentocellum.</title>
        <authorList>
            <consortium name="US DOE Joint Genome Institute"/>
            <person name="Miller D.A."/>
            <person name="Suen G."/>
            <person name="Bruce D."/>
            <person name="Copeland A."/>
            <person name="Cheng J.F."/>
            <person name="Detter C."/>
            <person name="Goodwin L.A."/>
            <person name="Han C.S."/>
            <person name="Hauser L.J."/>
            <person name="Land M.L."/>
            <person name="Lapidus A."/>
            <person name="Lucas S."/>
            <person name="Meincke L."/>
            <person name="Pitluck S."/>
            <person name="Tapia R."/>
            <person name="Teshima H."/>
            <person name="Woyke T."/>
            <person name="Fox B.G."/>
            <person name="Angert E.R."/>
            <person name="Currie C.R."/>
        </authorList>
    </citation>
    <scope>NUCLEOTIDE SEQUENCE [LARGE SCALE GENOMIC DNA]</scope>
    <source>
        <strain evidence="3">ATCC 49066 / DSM 5427 / NCIMB 11756 / RHM5</strain>
    </source>
</reference>
<dbReference type="EMBL" id="CP002582">
    <property type="protein sequence ID" value="ADZ83608.1"/>
    <property type="molecule type" value="Genomic_DNA"/>
</dbReference>
<evidence type="ECO:0000259" key="1">
    <source>
        <dbReference type="Pfam" id="PF02589"/>
    </source>
</evidence>
<dbReference type="HOGENOM" id="CLU_107893_1_0_9"/>
<organism evidence="2 3">
    <name type="scientific">Cellulosilyticum lentocellum (strain ATCC 49066 / DSM 5427 / NCIMB 11756 / RHM5)</name>
    <name type="common">Clostridium lentocellum</name>
    <dbReference type="NCBI Taxonomy" id="642492"/>
    <lineage>
        <taxon>Bacteria</taxon>
        <taxon>Bacillati</taxon>
        <taxon>Bacillota</taxon>
        <taxon>Clostridia</taxon>
        <taxon>Lachnospirales</taxon>
        <taxon>Cellulosilyticaceae</taxon>
        <taxon>Cellulosilyticum</taxon>
    </lineage>
</organism>
<accession>F2JNZ4</accession>
<protein>
    <submittedName>
        <fullName evidence="2">Lactate utilization protein B/C</fullName>
    </submittedName>
</protein>
<dbReference type="PANTHER" id="PTHR36179">
    <property type="entry name" value="LUD_DOM DOMAIN-CONTAINING PROTEIN"/>
    <property type="match status" value="1"/>
</dbReference>
<evidence type="ECO:0000313" key="2">
    <source>
        <dbReference type="EMBL" id="ADZ83608.1"/>
    </source>
</evidence>
<evidence type="ECO:0000313" key="3">
    <source>
        <dbReference type="Proteomes" id="UP000008467"/>
    </source>
</evidence>
<proteinExistence type="predicted"/>
<dbReference type="eggNOG" id="COG1139">
    <property type="taxonomic scope" value="Bacteria"/>
</dbReference>
<dbReference type="Proteomes" id="UP000008467">
    <property type="component" value="Chromosome"/>
</dbReference>
<dbReference type="Pfam" id="PF02589">
    <property type="entry name" value="LUD_dom"/>
    <property type="match status" value="1"/>
</dbReference>
<dbReference type="AlphaFoldDB" id="F2JNZ4"/>
<dbReference type="RefSeq" id="WP_013656905.1">
    <property type="nucleotide sequence ID" value="NC_015275.1"/>
</dbReference>
<dbReference type="STRING" id="642492.Clole_1888"/>
<keyword evidence="3" id="KW-1185">Reference proteome</keyword>
<dbReference type="KEGG" id="cle:Clole_1888"/>
<name>F2JNZ4_CELLD</name>
<feature type="domain" description="LUD" evidence="1">
    <location>
        <begin position="13"/>
        <end position="205"/>
    </location>
</feature>
<dbReference type="InterPro" id="IPR009501">
    <property type="entry name" value="UCP020269"/>
</dbReference>
<dbReference type="PIRSF" id="PIRSF020269">
    <property type="entry name" value="DUF1121"/>
    <property type="match status" value="1"/>
</dbReference>
<dbReference type="InterPro" id="IPR003741">
    <property type="entry name" value="LUD_dom"/>
</dbReference>
<sequence>MTITSLYYERTAETLIKNLQKRHIEGHYVSSKEEAVQKAFSFLKNSELISWGGSMTLAEIDLIPTLEAAGCYTLLDRSKVPSEQVEELYHRALFADTYFMSTNAITLEGELINIDGTGNRVASLIYGPKQVIIIAGMNKVARNQTEALSRIHNVACPQNAIRLNKNTPCALTGVCHDCLSPDCICMQTVITRNSKPTGRIKVILVGENLGY</sequence>